<name>A0AA41MHT3_SCICA</name>
<evidence type="ECO:0000256" key="1">
    <source>
        <dbReference type="ARBA" id="ARBA00022857"/>
    </source>
</evidence>
<feature type="non-terminal residue" evidence="3">
    <location>
        <position position="1"/>
    </location>
</feature>
<dbReference type="SUPFAM" id="SSF51430">
    <property type="entry name" value="NAD(P)-linked oxidoreductase"/>
    <property type="match status" value="1"/>
</dbReference>
<dbReference type="PANTHER" id="PTHR11732">
    <property type="entry name" value="ALDO/KETO REDUCTASE"/>
    <property type="match status" value="1"/>
</dbReference>
<dbReference type="Proteomes" id="UP001166674">
    <property type="component" value="Unassembled WGS sequence"/>
</dbReference>
<gene>
    <name evidence="3" type="ORF">SUZIE_116505</name>
</gene>
<sequence length="151" mass="17073">SKYQYMELSDGHFIPALGYGIYKPQEVPNSKTTEATKIGIEAGFCHVDSACVYQVEEKVGLAIRNKIADSTVKREDIFYTSKENCKDAELTKSIEVSSFYCRQLILKRPGLRFKPVHNQVECHVYHNQRKLLGFCKSKDIVLIAPGALGNR</sequence>
<dbReference type="GO" id="GO:0016491">
    <property type="term" value="F:oxidoreductase activity"/>
    <property type="evidence" value="ECO:0007669"/>
    <property type="project" value="UniProtKB-KW"/>
</dbReference>
<organism evidence="3 4">
    <name type="scientific">Sciurus carolinensis</name>
    <name type="common">Eastern gray squirrel</name>
    <dbReference type="NCBI Taxonomy" id="30640"/>
    <lineage>
        <taxon>Eukaryota</taxon>
        <taxon>Metazoa</taxon>
        <taxon>Chordata</taxon>
        <taxon>Craniata</taxon>
        <taxon>Vertebrata</taxon>
        <taxon>Euteleostomi</taxon>
        <taxon>Mammalia</taxon>
        <taxon>Eutheria</taxon>
        <taxon>Euarchontoglires</taxon>
        <taxon>Glires</taxon>
        <taxon>Rodentia</taxon>
        <taxon>Sciuromorpha</taxon>
        <taxon>Sciuridae</taxon>
        <taxon>Sciurinae</taxon>
        <taxon>Sciurini</taxon>
        <taxon>Sciurus</taxon>
    </lineage>
</organism>
<comment type="caution">
    <text evidence="3">The sequence shown here is derived from an EMBL/GenBank/DDBJ whole genome shotgun (WGS) entry which is preliminary data.</text>
</comment>
<protein>
    <submittedName>
        <fullName evidence="3">Prostaglandin F synthase 1</fullName>
    </submittedName>
</protein>
<proteinExistence type="predicted"/>
<evidence type="ECO:0000313" key="3">
    <source>
        <dbReference type="EMBL" id="MBZ3872151.1"/>
    </source>
</evidence>
<dbReference type="InterPro" id="IPR020471">
    <property type="entry name" value="AKR"/>
</dbReference>
<evidence type="ECO:0000256" key="2">
    <source>
        <dbReference type="ARBA" id="ARBA00023002"/>
    </source>
</evidence>
<keyword evidence="1" id="KW-0521">NADP</keyword>
<evidence type="ECO:0000313" key="4">
    <source>
        <dbReference type="Proteomes" id="UP001166674"/>
    </source>
</evidence>
<accession>A0AA41MHT3</accession>
<dbReference type="EMBL" id="JAATJV010183400">
    <property type="protein sequence ID" value="MBZ3872151.1"/>
    <property type="molecule type" value="Genomic_DNA"/>
</dbReference>
<keyword evidence="4" id="KW-1185">Reference proteome</keyword>
<keyword evidence="2" id="KW-0560">Oxidoreductase</keyword>
<dbReference type="AlphaFoldDB" id="A0AA41MHT3"/>
<reference evidence="3" key="1">
    <citation type="submission" date="2020-03" db="EMBL/GenBank/DDBJ databases">
        <title>Studies in the Genomics of Life Span.</title>
        <authorList>
            <person name="Glass D."/>
        </authorList>
    </citation>
    <scope>NUCLEOTIDE SEQUENCE</scope>
    <source>
        <strain evidence="3">SUZIE</strain>
        <tissue evidence="3">Muscle</tissue>
    </source>
</reference>
<dbReference type="Gene3D" id="3.20.20.100">
    <property type="entry name" value="NADP-dependent oxidoreductase domain"/>
    <property type="match status" value="2"/>
</dbReference>
<dbReference type="InterPro" id="IPR036812">
    <property type="entry name" value="NAD(P)_OxRdtase_dom_sf"/>
</dbReference>